<evidence type="ECO:0000256" key="3">
    <source>
        <dbReference type="ARBA" id="ARBA00023163"/>
    </source>
</evidence>
<keyword evidence="3" id="KW-0804">Transcription</keyword>
<dbReference type="PRINTS" id="PR00455">
    <property type="entry name" value="HTHTETR"/>
</dbReference>
<feature type="DNA-binding region" description="H-T-H motif" evidence="4">
    <location>
        <begin position="38"/>
        <end position="57"/>
    </location>
</feature>
<dbReference type="Gene3D" id="1.10.10.60">
    <property type="entry name" value="Homeodomain-like"/>
    <property type="match status" value="1"/>
</dbReference>
<reference evidence="6" key="1">
    <citation type="submission" date="2020-02" db="EMBL/GenBank/DDBJ databases">
        <authorList>
            <person name="Meier V. D."/>
        </authorList>
    </citation>
    <scope>NUCLEOTIDE SEQUENCE</scope>
    <source>
        <strain evidence="6">AVDCRST_MAG25</strain>
    </source>
</reference>
<dbReference type="GO" id="GO:0003700">
    <property type="term" value="F:DNA-binding transcription factor activity"/>
    <property type="evidence" value="ECO:0007669"/>
    <property type="project" value="TreeGrafter"/>
</dbReference>
<evidence type="ECO:0000256" key="2">
    <source>
        <dbReference type="ARBA" id="ARBA00023125"/>
    </source>
</evidence>
<dbReference type="PROSITE" id="PS01081">
    <property type="entry name" value="HTH_TETR_1"/>
    <property type="match status" value="1"/>
</dbReference>
<gene>
    <name evidence="6" type="ORF">AVDCRST_MAG25-733</name>
</gene>
<dbReference type="InterPro" id="IPR001647">
    <property type="entry name" value="HTH_TetR"/>
</dbReference>
<evidence type="ECO:0000256" key="1">
    <source>
        <dbReference type="ARBA" id="ARBA00023015"/>
    </source>
</evidence>
<evidence type="ECO:0000259" key="5">
    <source>
        <dbReference type="PROSITE" id="PS50977"/>
    </source>
</evidence>
<dbReference type="FunFam" id="1.10.10.60:FF:000141">
    <property type="entry name" value="TetR family transcriptional regulator"/>
    <property type="match status" value="1"/>
</dbReference>
<sequence>MSEPRRDGVRDLVVRARREQIVEAATRVFAEKGFRRATTREVAREAGISEGTIYNYFEDKDALLMAILHELNETERRAEDFEEGMATDFRGFLKEYLRQRMSLIWENREVFRVVLSEMLVNAELRELYLRRVVEPTMRIAEENFRARMKQGEVRQMDVPLAMRSVAGAVIGVLVLGLLGDEEIGSRPNEVPDVLAGLLVHGLGATEGDRYE</sequence>
<keyword evidence="2 4" id="KW-0238">DNA-binding</keyword>
<dbReference type="Gene3D" id="1.10.357.10">
    <property type="entry name" value="Tetracycline Repressor, domain 2"/>
    <property type="match status" value="1"/>
</dbReference>
<protein>
    <submittedName>
        <fullName evidence="6">Transcriptional regulator, AcrR family</fullName>
    </submittedName>
</protein>
<dbReference type="Pfam" id="PF14246">
    <property type="entry name" value="TetR_C_7"/>
    <property type="match status" value="1"/>
</dbReference>
<dbReference type="SUPFAM" id="SSF46689">
    <property type="entry name" value="Homeodomain-like"/>
    <property type="match status" value="1"/>
</dbReference>
<evidence type="ECO:0000256" key="4">
    <source>
        <dbReference type="PROSITE-ProRule" id="PRU00335"/>
    </source>
</evidence>
<feature type="domain" description="HTH tetR-type" evidence="5">
    <location>
        <begin position="15"/>
        <end position="75"/>
    </location>
</feature>
<proteinExistence type="predicted"/>
<dbReference type="AlphaFoldDB" id="A0A6J4R1S1"/>
<dbReference type="EMBL" id="CADCVI010000048">
    <property type="protein sequence ID" value="CAA9460150.1"/>
    <property type="molecule type" value="Genomic_DNA"/>
</dbReference>
<dbReference type="GO" id="GO:0045892">
    <property type="term" value="P:negative regulation of DNA-templated transcription"/>
    <property type="evidence" value="ECO:0007669"/>
    <property type="project" value="UniProtKB-ARBA"/>
</dbReference>
<dbReference type="GO" id="GO:0000976">
    <property type="term" value="F:transcription cis-regulatory region binding"/>
    <property type="evidence" value="ECO:0007669"/>
    <property type="project" value="TreeGrafter"/>
</dbReference>
<dbReference type="PANTHER" id="PTHR30055:SF226">
    <property type="entry name" value="HTH-TYPE TRANSCRIPTIONAL REGULATOR PKSA"/>
    <property type="match status" value="1"/>
</dbReference>
<accession>A0A6J4R1S1</accession>
<dbReference type="PROSITE" id="PS50977">
    <property type="entry name" value="HTH_TETR_2"/>
    <property type="match status" value="1"/>
</dbReference>
<dbReference type="InterPro" id="IPR039536">
    <property type="entry name" value="TetR_C_Proteobacteria"/>
</dbReference>
<keyword evidence="1" id="KW-0805">Transcription regulation</keyword>
<dbReference type="InterPro" id="IPR009057">
    <property type="entry name" value="Homeodomain-like_sf"/>
</dbReference>
<dbReference type="Pfam" id="PF00440">
    <property type="entry name" value="TetR_N"/>
    <property type="match status" value="1"/>
</dbReference>
<dbReference type="SUPFAM" id="SSF48498">
    <property type="entry name" value="Tetracyclin repressor-like, C-terminal domain"/>
    <property type="match status" value="1"/>
</dbReference>
<dbReference type="InterPro" id="IPR050109">
    <property type="entry name" value="HTH-type_TetR-like_transc_reg"/>
</dbReference>
<dbReference type="PANTHER" id="PTHR30055">
    <property type="entry name" value="HTH-TYPE TRANSCRIPTIONAL REGULATOR RUTR"/>
    <property type="match status" value="1"/>
</dbReference>
<organism evidence="6">
    <name type="scientific">uncultured Rubrobacteraceae bacterium</name>
    <dbReference type="NCBI Taxonomy" id="349277"/>
    <lineage>
        <taxon>Bacteria</taxon>
        <taxon>Bacillati</taxon>
        <taxon>Actinomycetota</taxon>
        <taxon>Rubrobacteria</taxon>
        <taxon>Rubrobacterales</taxon>
        <taxon>Rubrobacteraceae</taxon>
        <taxon>environmental samples</taxon>
    </lineage>
</organism>
<name>A0A6J4R1S1_9ACTN</name>
<dbReference type="InterPro" id="IPR036271">
    <property type="entry name" value="Tet_transcr_reg_TetR-rel_C_sf"/>
</dbReference>
<dbReference type="InterPro" id="IPR023772">
    <property type="entry name" value="DNA-bd_HTH_TetR-type_CS"/>
</dbReference>
<evidence type="ECO:0000313" key="6">
    <source>
        <dbReference type="EMBL" id="CAA9460150.1"/>
    </source>
</evidence>